<evidence type="ECO:0000256" key="1">
    <source>
        <dbReference type="SAM" id="MobiDB-lite"/>
    </source>
</evidence>
<evidence type="ECO:0008006" key="4">
    <source>
        <dbReference type="Google" id="ProtNLM"/>
    </source>
</evidence>
<feature type="region of interest" description="Disordered" evidence="1">
    <location>
        <begin position="571"/>
        <end position="604"/>
    </location>
</feature>
<comment type="caution">
    <text evidence="2">The sequence shown here is derived from an EMBL/GenBank/DDBJ whole genome shotgun (WGS) entry which is preliminary data.</text>
</comment>
<evidence type="ECO:0000313" key="3">
    <source>
        <dbReference type="Proteomes" id="UP001396898"/>
    </source>
</evidence>
<proteinExistence type="predicted"/>
<dbReference type="Proteomes" id="UP001396898">
    <property type="component" value="Unassembled WGS sequence"/>
</dbReference>
<accession>A0ABR1R6C4</accession>
<feature type="compositionally biased region" description="Acidic residues" evidence="1">
    <location>
        <begin position="574"/>
        <end position="604"/>
    </location>
</feature>
<gene>
    <name evidence="2" type="ORF">PG991_013303</name>
</gene>
<sequence length="731" mass="82303">MAHITDLPTELLLGIEQHLDHPALYGGNALAGTCKVMWKDLGGTEVYRRAAKAERDITTRTTEVLKSVAENRRMTGVSVEEDVAWVRGVARRGMGPRTTDGMVKAFEHDRFEIEKGADGEPMWGRDERGFPEHARLRYTLEDVTRKTLLNRAIMGCRDLEVLERIIDAYADVFPDIFTGACCRSLLELLPIHSAIRAKRPEVVRMLASKGLAPAKVDFLLCRRGQFRFEQRTCVANPFNVAFLTVQDEEMCLALISNSNGPGNHDLKPDLAPSALAEDDDDDPESDSEFGFRWRIPFWSYESLERRMVSYLNIAEDAGMYRLLTALLQHWKQESASREQRWNPRVILDLVSNDGPRTFLASSDDDDEELHGGIPPRNPKMAGYNADGRPYVILALLAIGADREGVGYAGYHGPIQHAVTQGYWKNAVTIFRLQERAGRVDPDDLEKALLDAADHMESGRSFLLKVAPKCWELLERSDRTAEENAQAVAQCKRKCLANSIKPVFEMWGLSSFSGYRCYSQTAALHLIENGVKPEMSHLRLAILAWDQELCREIIKCGGLDLRVKWSGFKAGPYGAEEEENEEEEEEEDEEEDEEDEEDDGSSNDGDEGVLLNAFEFALLVWHQWQAPDLSHPWRSKRACPALLCDLLYHAGASDTPVSEGVCDALVHLFRKYFIDDTDPVWHERGSQIQSGSVQFTCEEEDHLLSDEDAPLLGKLTMLCVKLQNWLTPASQG</sequence>
<keyword evidence="3" id="KW-1185">Reference proteome</keyword>
<protein>
    <recommendedName>
        <fullName evidence="4">F-box domain-containing protein</fullName>
    </recommendedName>
</protein>
<feature type="compositionally biased region" description="Acidic residues" evidence="1">
    <location>
        <begin position="276"/>
        <end position="287"/>
    </location>
</feature>
<evidence type="ECO:0000313" key="2">
    <source>
        <dbReference type="EMBL" id="KAK8001081.1"/>
    </source>
</evidence>
<organism evidence="2 3">
    <name type="scientific">Apiospora marii</name>
    <dbReference type="NCBI Taxonomy" id="335849"/>
    <lineage>
        <taxon>Eukaryota</taxon>
        <taxon>Fungi</taxon>
        <taxon>Dikarya</taxon>
        <taxon>Ascomycota</taxon>
        <taxon>Pezizomycotina</taxon>
        <taxon>Sordariomycetes</taxon>
        <taxon>Xylariomycetidae</taxon>
        <taxon>Amphisphaeriales</taxon>
        <taxon>Apiosporaceae</taxon>
        <taxon>Apiospora</taxon>
    </lineage>
</organism>
<name>A0ABR1R6C4_9PEZI</name>
<dbReference type="EMBL" id="JAQQWI010000018">
    <property type="protein sequence ID" value="KAK8001081.1"/>
    <property type="molecule type" value="Genomic_DNA"/>
</dbReference>
<feature type="region of interest" description="Disordered" evidence="1">
    <location>
        <begin position="263"/>
        <end position="287"/>
    </location>
</feature>
<reference evidence="2 3" key="1">
    <citation type="submission" date="2023-01" db="EMBL/GenBank/DDBJ databases">
        <title>Analysis of 21 Apiospora genomes using comparative genomics revels a genus with tremendous synthesis potential of carbohydrate active enzymes and secondary metabolites.</title>
        <authorList>
            <person name="Sorensen T."/>
        </authorList>
    </citation>
    <scope>NUCLEOTIDE SEQUENCE [LARGE SCALE GENOMIC DNA]</scope>
    <source>
        <strain evidence="2 3">CBS 20057</strain>
    </source>
</reference>